<feature type="domain" description="Sulfatase-modifying factor enzyme-like" evidence="3">
    <location>
        <begin position="225"/>
        <end position="443"/>
    </location>
</feature>
<dbReference type="KEGG" id="lcre:Pla8534_02680"/>
<dbReference type="InterPro" id="IPR016187">
    <property type="entry name" value="CTDL_fold"/>
</dbReference>
<keyword evidence="2" id="KW-0732">Signal</keyword>
<proteinExistence type="predicted"/>
<name>A0A518DL11_9BACT</name>
<sequence length="456" mass="50332" precursor="true">MKWKTSALLFLLLSLAGGARAEYRVALLIDNQQANDADEATAGPSLQALAQRLEKRGFVCQIAGNLDNENAIRDAIEGFASRTPTCSTALLVYRGQVAEGSSLQATDSRGKYSLDRVFQAFRDKGGCRQSLIFIDAGDAPDFDGELPAACQLTSGDTAVLLQNLDREADLVAALAEAGKTISRLPAPGTLTGQASTAISPPDRFRPGVRPGDEWVNDMGLVFCWCPPGEYQAGSPPGTPDRYADEEPRKVVLQEGFWISKYELARSQEVAQRRPGANALARLKLDPMTMINHDDAQTMLRNLTANERQADRLPADWQYALPTEEQWEYAARAGTTGRFYFGEELRQLPQHANFADKTYYDSNDIFSNAAHRTLDDGALKLAPVGSYQANPWGLHDMYGNVAEWCVNGAIRGGSWTSVPENCRSAYRDFYSSRNEQNFIGYRLVIQKKQPDEQNARK</sequence>
<evidence type="ECO:0000313" key="5">
    <source>
        <dbReference type="Proteomes" id="UP000317648"/>
    </source>
</evidence>
<dbReference type="OrthoDB" id="9812426at2"/>
<dbReference type="Pfam" id="PF03781">
    <property type="entry name" value="FGE-sulfatase"/>
    <property type="match status" value="1"/>
</dbReference>
<gene>
    <name evidence="4" type="ORF">Pla8534_02680</name>
</gene>
<dbReference type="GO" id="GO:0120147">
    <property type="term" value="F:formylglycine-generating oxidase activity"/>
    <property type="evidence" value="ECO:0007669"/>
    <property type="project" value="TreeGrafter"/>
</dbReference>
<feature type="signal peptide" evidence="2">
    <location>
        <begin position="1"/>
        <end position="21"/>
    </location>
</feature>
<evidence type="ECO:0000256" key="1">
    <source>
        <dbReference type="SAM" id="MobiDB-lite"/>
    </source>
</evidence>
<dbReference type="RefSeq" id="WP_145048544.1">
    <property type="nucleotide sequence ID" value="NZ_CP036433.1"/>
</dbReference>
<dbReference type="PANTHER" id="PTHR23150:SF19">
    <property type="entry name" value="FORMYLGLYCINE-GENERATING ENZYME"/>
    <property type="match status" value="1"/>
</dbReference>
<dbReference type="Proteomes" id="UP000317648">
    <property type="component" value="Chromosome"/>
</dbReference>
<dbReference type="AlphaFoldDB" id="A0A518DL11"/>
<reference evidence="4 5" key="1">
    <citation type="submission" date="2019-02" db="EMBL/GenBank/DDBJ databases">
        <title>Deep-cultivation of Planctomycetes and their phenomic and genomic characterization uncovers novel biology.</title>
        <authorList>
            <person name="Wiegand S."/>
            <person name="Jogler M."/>
            <person name="Boedeker C."/>
            <person name="Pinto D."/>
            <person name="Vollmers J."/>
            <person name="Rivas-Marin E."/>
            <person name="Kohn T."/>
            <person name="Peeters S.H."/>
            <person name="Heuer A."/>
            <person name="Rast P."/>
            <person name="Oberbeckmann S."/>
            <person name="Bunk B."/>
            <person name="Jeske O."/>
            <person name="Meyerdierks A."/>
            <person name="Storesund J.E."/>
            <person name="Kallscheuer N."/>
            <person name="Luecker S."/>
            <person name="Lage O.M."/>
            <person name="Pohl T."/>
            <person name="Merkel B.J."/>
            <person name="Hornburger P."/>
            <person name="Mueller R.-W."/>
            <person name="Bruemmer F."/>
            <person name="Labrenz M."/>
            <person name="Spormann A.M."/>
            <person name="Op den Camp H."/>
            <person name="Overmann J."/>
            <person name="Amann R."/>
            <person name="Jetten M.S.M."/>
            <person name="Mascher T."/>
            <person name="Medema M.H."/>
            <person name="Devos D.P."/>
            <person name="Kaster A.-K."/>
            <person name="Ovreas L."/>
            <person name="Rohde M."/>
            <person name="Galperin M.Y."/>
            <person name="Jogler C."/>
        </authorList>
    </citation>
    <scope>NUCLEOTIDE SEQUENCE [LARGE SCALE GENOMIC DNA]</scope>
    <source>
        <strain evidence="4 5">Pla85_3_4</strain>
    </source>
</reference>
<dbReference type="SUPFAM" id="SSF56436">
    <property type="entry name" value="C-type lectin-like"/>
    <property type="match status" value="1"/>
</dbReference>
<dbReference type="InterPro" id="IPR005532">
    <property type="entry name" value="SUMF_dom"/>
</dbReference>
<keyword evidence="5" id="KW-1185">Reference proteome</keyword>
<dbReference type="PANTHER" id="PTHR23150">
    <property type="entry name" value="SULFATASE MODIFYING FACTOR 1, 2"/>
    <property type="match status" value="1"/>
</dbReference>
<dbReference type="EMBL" id="CP036433">
    <property type="protein sequence ID" value="QDU92520.1"/>
    <property type="molecule type" value="Genomic_DNA"/>
</dbReference>
<feature type="region of interest" description="Disordered" evidence="1">
    <location>
        <begin position="185"/>
        <end position="205"/>
    </location>
</feature>
<evidence type="ECO:0000256" key="2">
    <source>
        <dbReference type="SAM" id="SignalP"/>
    </source>
</evidence>
<evidence type="ECO:0000259" key="3">
    <source>
        <dbReference type="Pfam" id="PF03781"/>
    </source>
</evidence>
<protein>
    <submittedName>
        <fullName evidence="4">Formylglycine-generating sulfatase enzyme</fullName>
    </submittedName>
</protein>
<accession>A0A518DL11</accession>
<dbReference type="Gene3D" id="3.90.1580.10">
    <property type="entry name" value="paralog of FGE (formylglycine-generating enzyme)"/>
    <property type="match status" value="1"/>
</dbReference>
<evidence type="ECO:0000313" key="4">
    <source>
        <dbReference type="EMBL" id="QDU92520.1"/>
    </source>
</evidence>
<dbReference type="InterPro" id="IPR051043">
    <property type="entry name" value="Sulfatase_Mod_Factor_Kinase"/>
</dbReference>
<organism evidence="4 5">
    <name type="scientific">Lignipirellula cremea</name>
    <dbReference type="NCBI Taxonomy" id="2528010"/>
    <lineage>
        <taxon>Bacteria</taxon>
        <taxon>Pseudomonadati</taxon>
        <taxon>Planctomycetota</taxon>
        <taxon>Planctomycetia</taxon>
        <taxon>Pirellulales</taxon>
        <taxon>Pirellulaceae</taxon>
        <taxon>Lignipirellula</taxon>
    </lineage>
</organism>
<feature type="chain" id="PRO_5021873007" evidence="2">
    <location>
        <begin position="22"/>
        <end position="456"/>
    </location>
</feature>
<dbReference type="InterPro" id="IPR042095">
    <property type="entry name" value="SUMF_sf"/>
</dbReference>